<evidence type="ECO:0000259" key="1">
    <source>
        <dbReference type="Pfam" id="PF19501"/>
    </source>
</evidence>
<evidence type="ECO:0000313" key="3">
    <source>
        <dbReference type="Proteomes" id="UP000014216"/>
    </source>
</evidence>
<organism evidence="2 3">
    <name type="scientific">Desulfotignum phosphitoxidans DSM 13687</name>
    <dbReference type="NCBI Taxonomy" id="1286635"/>
    <lineage>
        <taxon>Bacteria</taxon>
        <taxon>Pseudomonadati</taxon>
        <taxon>Thermodesulfobacteriota</taxon>
        <taxon>Desulfobacteria</taxon>
        <taxon>Desulfobacterales</taxon>
        <taxon>Desulfobacteraceae</taxon>
        <taxon>Desulfotignum</taxon>
    </lineage>
</organism>
<dbReference type="PANTHER" id="PTHR40081">
    <property type="entry name" value="CONCANAVALIN A-LIKE LECTIN/GLUCANASE"/>
    <property type="match status" value="1"/>
</dbReference>
<dbReference type="GO" id="GO:0005975">
    <property type="term" value="P:carbohydrate metabolic process"/>
    <property type="evidence" value="ECO:0007669"/>
    <property type="project" value="InterPro"/>
</dbReference>
<dbReference type="EMBL" id="APJX01000005">
    <property type="protein sequence ID" value="EMS79291.1"/>
    <property type="molecule type" value="Genomic_DNA"/>
</dbReference>
<dbReference type="InterPro" id="IPR008928">
    <property type="entry name" value="6-hairpin_glycosidase_sf"/>
</dbReference>
<keyword evidence="3" id="KW-1185">Reference proteome</keyword>
<evidence type="ECO:0000313" key="2">
    <source>
        <dbReference type="EMBL" id="EMS79291.1"/>
    </source>
</evidence>
<name>S0G5A4_9BACT</name>
<protein>
    <recommendedName>
        <fullName evidence="1">PcRGLX/YetA-like N-terminal RIFT barrel domain-containing protein</fullName>
    </recommendedName>
</protein>
<dbReference type="PATRIC" id="fig|1286635.3.peg.2688"/>
<proteinExistence type="predicted"/>
<dbReference type="Pfam" id="PF19501">
    <property type="entry name" value="PcRGLX_1st"/>
    <property type="match status" value="1"/>
</dbReference>
<comment type="caution">
    <text evidence="2">The sequence shown here is derived from an EMBL/GenBank/DDBJ whole genome shotgun (WGS) entry which is preliminary data.</text>
</comment>
<gene>
    <name evidence="2" type="ORF">Dpo_5c02160</name>
</gene>
<dbReference type="OrthoDB" id="262615at2"/>
<dbReference type="PANTHER" id="PTHR40081:SF1">
    <property type="entry name" value="TAT PATHWAY SIGNAL SEQUENCE DOMAIN PROTEIN"/>
    <property type="match status" value="1"/>
</dbReference>
<feature type="domain" description="PcRGLX/YetA-like N-terminal RIFT barrel" evidence="1">
    <location>
        <begin position="12"/>
        <end position="75"/>
    </location>
</feature>
<sequence length="887" mass="101516">MKIKFTESSGIKRVNEPVSFGVPFPRGYATHPDRLFLTTQKGEILPYGHKVLATWPDHSIKWLLVDIQVSADPGDTVVFEFEKTADTSSVTADGTDPFATSGFRLRHQADRITIQSAQLKVQMNTKGVFQPFYSVEYDGRDFSCLSNSAVVLKDADDTIWQPVIEETTISHDTLLRKTICTRGWFENTTRPRFLKFECLTHFFSNTPWVKFEFSICNTNAAVHPGGAWDLGDENAFYFKSLTVRLPLDDKDFNTVFYTPESGVLPVREAECSSVRIYQDSSGHDNWFSRNHVNKDGNIPLQFRGYKIFHAGDVKGSGNHAAPFMGVTGRPAVLGVYIKDFWQNFPKSLAITKDHLDIGLFPEAFGGLFELQPGEQKTHAFYAGFAPDIPGITPLLSAVDPLVPQISCEAYHQAIPGPVPAKKGTQNRDVDLYDRLVAGFINKDIGYEQKNIRIDEFGWRNFGDIFADHEAVSAAKDQFFVSHYNNQYDVIKGAVIQFMRTGEHQWFTLANHLADHVVDIDIYHTHKDKYQYNHGMFWHTDHHLDAHTSSHRTISAAHRQFKPDGGFGGGPSAEHNYVTGLLYLYWITGHPKYRQAVKDLAGYIIALLEGPDTLSETVFQQIRHLAVKTKARFSKPGLRIFQFDGPCRASGNALNTLLDGYLLTYDPMYLDHAQALILRAVDPGDDLETMDLLNAEIRWFYTIFLQALGRYLEIKQSAGQMDEWFAYARKVLRHYAGWMAENEYPYLEKPEILEFPTETWAAQDLRKSDVFAWAAFFSKPPEKQVYQEKSRFFFSHAVHELSRFDTRHFTRPMALVMSNGLACLDMMHPDFDTDQESSFPKTPYNVGKFKQTRQYSMFLNQMFKNLARFSFKKEWHWVSLQLQQIMKR</sequence>
<accession>S0G5A4</accession>
<dbReference type="InterPro" id="IPR048329">
    <property type="entry name" value="PcRGLX_1st"/>
</dbReference>
<reference evidence="2 3" key="1">
    <citation type="journal article" date="2013" name="Genome Announc.">
        <title>Draft Genome Sequence of Desulfotignum phosphitoxidans DSM 13687 Strain FiPS-3.</title>
        <authorList>
            <person name="Poehlein A."/>
            <person name="Daniel R."/>
            <person name="Simeonova D.D."/>
        </authorList>
    </citation>
    <scope>NUCLEOTIDE SEQUENCE [LARGE SCALE GENOMIC DNA]</scope>
    <source>
        <strain evidence="2 3">DSM 13687</strain>
    </source>
</reference>
<dbReference type="AlphaFoldDB" id="S0G5A4"/>
<dbReference type="InterPro" id="IPR045793">
    <property type="entry name" value="PcRGLX/YetA-like"/>
</dbReference>
<dbReference type="Proteomes" id="UP000014216">
    <property type="component" value="Unassembled WGS sequence"/>
</dbReference>
<dbReference type="SUPFAM" id="SSF48208">
    <property type="entry name" value="Six-hairpin glycosidases"/>
    <property type="match status" value="1"/>
</dbReference>
<dbReference type="RefSeq" id="WP_006966387.1">
    <property type="nucleotide sequence ID" value="NZ_APJX01000005.1"/>
</dbReference>